<accession>A0A6G9CNT2</accession>
<organism evidence="2 3">
    <name type="scientific">Rhodococcus erythropolis</name>
    <name type="common">Arthrobacter picolinophilus</name>
    <dbReference type="NCBI Taxonomy" id="1833"/>
    <lineage>
        <taxon>Bacteria</taxon>
        <taxon>Bacillati</taxon>
        <taxon>Actinomycetota</taxon>
        <taxon>Actinomycetes</taxon>
        <taxon>Mycobacteriales</taxon>
        <taxon>Nocardiaceae</taxon>
        <taxon>Rhodococcus</taxon>
        <taxon>Rhodococcus erythropolis group</taxon>
    </lineage>
</organism>
<evidence type="ECO:0000313" key="3">
    <source>
        <dbReference type="Proteomes" id="UP000502345"/>
    </source>
</evidence>
<keyword evidence="1" id="KW-0812">Transmembrane</keyword>
<evidence type="ECO:0000313" key="2">
    <source>
        <dbReference type="EMBL" id="QIP38460.1"/>
    </source>
</evidence>
<sequence>MDPITAGNLADGAKILAGLAGIITGIAAIATFAGAIGNAGSTAAPKA</sequence>
<reference evidence="2 3" key="1">
    <citation type="submission" date="2020-03" db="EMBL/GenBank/DDBJ databases">
        <title>Screen low temperature-resistant strains for efficient degradation of petroleum hydrocarbons under the low temperature.</title>
        <authorList>
            <person name="Wang Y."/>
            <person name="Chen J."/>
        </authorList>
    </citation>
    <scope>NUCLEOTIDE SEQUENCE [LARGE SCALE GENOMIC DNA]</scope>
    <source>
        <strain evidence="2 3">KB1</strain>
    </source>
</reference>
<proteinExistence type="predicted"/>
<keyword evidence="1" id="KW-1133">Transmembrane helix</keyword>
<evidence type="ECO:0000256" key="1">
    <source>
        <dbReference type="SAM" id="Phobius"/>
    </source>
</evidence>
<keyword evidence="1" id="KW-0472">Membrane</keyword>
<dbReference type="AlphaFoldDB" id="A0A6G9CNT2"/>
<protein>
    <submittedName>
        <fullName evidence="2">Uncharacterized protein</fullName>
    </submittedName>
</protein>
<dbReference type="Proteomes" id="UP000502345">
    <property type="component" value="Chromosome"/>
</dbReference>
<dbReference type="EMBL" id="CP050124">
    <property type="protein sequence ID" value="QIP38460.1"/>
    <property type="molecule type" value="Genomic_DNA"/>
</dbReference>
<name>A0A6G9CNT2_RHOER</name>
<gene>
    <name evidence="2" type="ORF">G9444_1216</name>
</gene>
<feature type="transmembrane region" description="Helical" evidence="1">
    <location>
        <begin position="15"/>
        <end position="36"/>
    </location>
</feature>